<reference evidence="2 3" key="1">
    <citation type="submission" date="2018-10" db="EMBL/GenBank/DDBJ databases">
        <title>Notoacmeibacter sp. M2BS9Y-3-1, whole genome shotgun sequence.</title>
        <authorList>
            <person name="Tuo L."/>
        </authorList>
    </citation>
    <scope>NUCLEOTIDE SEQUENCE [LARGE SCALE GENOMIC DNA]</scope>
    <source>
        <strain evidence="2 3">M2BS9Y-3-1</strain>
    </source>
</reference>
<dbReference type="EMBL" id="RCWN01000001">
    <property type="protein sequence ID" value="RLQ87916.1"/>
    <property type="molecule type" value="Genomic_DNA"/>
</dbReference>
<name>A0A3L7JBA6_9HYPH</name>
<dbReference type="Pfam" id="PF02515">
    <property type="entry name" value="CoA_transf_3"/>
    <property type="match status" value="1"/>
</dbReference>
<evidence type="ECO:0000313" key="3">
    <source>
        <dbReference type="Proteomes" id="UP000281094"/>
    </source>
</evidence>
<dbReference type="Proteomes" id="UP000281094">
    <property type="component" value="Unassembled WGS sequence"/>
</dbReference>
<protein>
    <submittedName>
        <fullName evidence="2">CoA transferase</fullName>
    </submittedName>
</protein>
<dbReference type="GO" id="GO:0008410">
    <property type="term" value="F:CoA-transferase activity"/>
    <property type="evidence" value="ECO:0007669"/>
    <property type="project" value="TreeGrafter"/>
</dbReference>
<dbReference type="InterPro" id="IPR003673">
    <property type="entry name" value="CoA-Trfase_fam_III"/>
</dbReference>
<comment type="caution">
    <text evidence="2">The sequence shown here is derived from an EMBL/GenBank/DDBJ whole genome shotgun (WGS) entry which is preliminary data.</text>
</comment>
<gene>
    <name evidence="2" type="ORF">D8780_06550</name>
</gene>
<organism evidence="2 3">
    <name type="scientific">Notoacmeibacter ruber</name>
    <dbReference type="NCBI Taxonomy" id="2670375"/>
    <lineage>
        <taxon>Bacteria</taxon>
        <taxon>Pseudomonadati</taxon>
        <taxon>Pseudomonadota</taxon>
        <taxon>Alphaproteobacteria</taxon>
        <taxon>Hyphomicrobiales</taxon>
        <taxon>Notoacmeibacteraceae</taxon>
        <taxon>Notoacmeibacter</taxon>
    </lineage>
</organism>
<keyword evidence="3" id="KW-1185">Reference proteome</keyword>
<evidence type="ECO:0000256" key="1">
    <source>
        <dbReference type="ARBA" id="ARBA00022679"/>
    </source>
</evidence>
<dbReference type="PANTHER" id="PTHR48207:SF3">
    <property type="entry name" value="SUCCINATE--HYDROXYMETHYLGLUTARATE COA-TRANSFERASE"/>
    <property type="match status" value="1"/>
</dbReference>
<dbReference type="PANTHER" id="PTHR48207">
    <property type="entry name" value="SUCCINATE--HYDROXYMETHYLGLUTARATE COA-TRANSFERASE"/>
    <property type="match status" value="1"/>
</dbReference>
<evidence type="ECO:0000313" key="2">
    <source>
        <dbReference type="EMBL" id="RLQ87916.1"/>
    </source>
</evidence>
<dbReference type="InterPro" id="IPR050483">
    <property type="entry name" value="CoA-transferase_III_domain"/>
</dbReference>
<dbReference type="InterPro" id="IPR023606">
    <property type="entry name" value="CoA-Trfase_III_dom_1_sf"/>
</dbReference>
<sequence length="377" mass="40294">MASRPLEGILVISIEQAVAAPYCTSRLADAGARVIKVERPEGDFARGYDRAAGGESSYFVWLNRGKESLALDLNEEQDRNLLQTIADSADVLVQNLKPGTLERKGLGTARLRESNPKLITCSISGYGETGPYAERKAYDLLIQAESGLCSITGGPEEPARVGISMVDIATGAAAHAAILESLIARGRTGHGTDIRISMFDVIAEWLSVPFLHAASGTSPKRIGLAHPSISPYGVFTTADDQQILISIQNDREWAALARDVMKRPELIEDPLFATNNARVANRPNVDGAVQAAIGDRNAGEIAETLLTANIAFAGVNDMDALLNHPHLSTATVQTPDGANVRLPAPAAIFEGDRRMEEARCPSVGENSAAIREEFSAR</sequence>
<dbReference type="InterPro" id="IPR044855">
    <property type="entry name" value="CoA-Trfase_III_dom3_sf"/>
</dbReference>
<dbReference type="RefSeq" id="WP_121644879.1">
    <property type="nucleotide sequence ID" value="NZ_RCWN01000001.1"/>
</dbReference>
<dbReference type="Gene3D" id="3.40.50.10540">
    <property type="entry name" value="Crotonobetainyl-coa:carnitine coa-transferase, domain 1"/>
    <property type="match status" value="1"/>
</dbReference>
<accession>A0A3L7JBA6</accession>
<dbReference type="SUPFAM" id="SSF89796">
    <property type="entry name" value="CoA-transferase family III (CaiB/BaiF)"/>
    <property type="match status" value="1"/>
</dbReference>
<proteinExistence type="predicted"/>
<dbReference type="AlphaFoldDB" id="A0A3L7JBA6"/>
<keyword evidence="1 2" id="KW-0808">Transferase</keyword>
<dbReference type="Gene3D" id="3.30.1540.10">
    <property type="entry name" value="formyl-coa transferase, domain 3"/>
    <property type="match status" value="1"/>
</dbReference>